<keyword evidence="3" id="KW-1185">Reference proteome</keyword>
<protein>
    <recommendedName>
        <fullName evidence="1">AD domain-containing protein</fullName>
    </recommendedName>
</protein>
<dbReference type="Pfam" id="PF09793">
    <property type="entry name" value="AD"/>
    <property type="match status" value="1"/>
</dbReference>
<dbReference type="InterPro" id="IPR039683">
    <property type="entry name" value="Lsm12-like"/>
</dbReference>
<comment type="caution">
    <text evidence="2">The sequence shown here is derived from an EMBL/GenBank/DDBJ whole genome shotgun (WGS) entry which is preliminary data.</text>
</comment>
<dbReference type="STRING" id="1157962.A0A250XE18"/>
<dbReference type="SMART" id="SM00995">
    <property type="entry name" value="AD"/>
    <property type="match status" value="1"/>
</dbReference>
<dbReference type="InterPro" id="IPR019181">
    <property type="entry name" value="LSM12_ABD"/>
</dbReference>
<organism evidence="2 3">
    <name type="scientific">Chlamydomonas eustigma</name>
    <dbReference type="NCBI Taxonomy" id="1157962"/>
    <lineage>
        <taxon>Eukaryota</taxon>
        <taxon>Viridiplantae</taxon>
        <taxon>Chlorophyta</taxon>
        <taxon>core chlorophytes</taxon>
        <taxon>Chlorophyceae</taxon>
        <taxon>CS clade</taxon>
        <taxon>Chlamydomonadales</taxon>
        <taxon>Chlamydomonadaceae</taxon>
        <taxon>Chlamydomonas</taxon>
    </lineage>
</organism>
<dbReference type="Proteomes" id="UP000232323">
    <property type="component" value="Unassembled WGS sequence"/>
</dbReference>
<dbReference type="PROSITE" id="PS52001">
    <property type="entry name" value="AD"/>
    <property type="match status" value="1"/>
</dbReference>
<gene>
    <name evidence="2" type="ORF">CEUSTIGMA_g8575.t1</name>
</gene>
<reference evidence="2 3" key="1">
    <citation type="submission" date="2017-08" db="EMBL/GenBank/DDBJ databases">
        <title>Acidophilic green algal genome provides insights into adaptation to an acidic environment.</title>
        <authorList>
            <person name="Hirooka S."/>
            <person name="Hirose Y."/>
            <person name="Kanesaki Y."/>
            <person name="Higuchi S."/>
            <person name="Fujiwara T."/>
            <person name="Onuma R."/>
            <person name="Era A."/>
            <person name="Ohbayashi R."/>
            <person name="Uzuka A."/>
            <person name="Nozaki H."/>
            <person name="Yoshikawa H."/>
            <person name="Miyagishima S.Y."/>
        </authorList>
    </citation>
    <scope>NUCLEOTIDE SEQUENCE [LARGE SCALE GENOMIC DNA]</scope>
    <source>
        <strain evidence="2 3">NIES-2499</strain>
    </source>
</reference>
<dbReference type="InterPro" id="IPR048478">
    <property type="entry name" value="LSM12_LSM"/>
</dbReference>
<accession>A0A250XE18</accession>
<dbReference type="PANTHER" id="PTHR13542">
    <property type="entry name" value="LSM12 HOMOLOG"/>
    <property type="match status" value="1"/>
</dbReference>
<proteinExistence type="predicted"/>
<name>A0A250XE18_9CHLO</name>
<evidence type="ECO:0000313" key="2">
    <source>
        <dbReference type="EMBL" id="GAX81142.1"/>
    </source>
</evidence>
<dbReference type="EMBL" id="BEGY01000061">
    <property type="protein sequence ID" value="GAX81142.1"/>
    <property type="molecule type" value="Genomic_DNA"/>
</dbReference>
<dbReference type="Pfam" id="PF21166">
    <property type="entry name" value="LSM12_LSM"/>
    <property type="match status" value="1"/>
</dbReference>
<dbReference type="InterPro" id="IPR047574">
    <property type="entry name" value="AD"/>
</dbReference>
<dbReference type="OrthoDB" id="534914at2759"/>
<evidence type="ECO:0000259" key="1">
    <source>
        <dbReference type="PROSITE" id="PS52001"/>
    </source>
</evidence>
<sequence>MVYYGVTESTVRPHTSTFGKTTIHSFPPSNMATASQRASFGVENFGIGTKLTLRTTLDEQISGSTVLAFDINTDCLLLREPGAHNGVATLRILNVPFIKEIVSAEKPGSDFKDPLSPIPYVDKEKCKKREERALQQAELEASRVGNGVTKEAQAIFDALVKTMPCRWQDKSIVVFEEVLVSEPYTPEAATLPKPDEAHTATLKRVQKVLSAERERLGL</sequence>
<evidence type="ECO:0000313" key="3">
    <source>
        <dbReference type="Proteomes" id="UP000232323"/>
    </source>
</evidence>
<feature type="domain" description="AD" evidence="1">
    <location>
        <begin position="119"/>
        <end position="217"/>
    </location>
</feature>
<dbReference type="AlphaFoldDB" id="A0A250XE18"/>